<evidence type="ECO:0000256" key="3">
    <source>
        <dbReference type="ARBA" id="ARBA00023125"/>
    </source>
</evidence>
<sequence length="467" mass="52215">MPLPSIPYTRWRGSKLYLNFPIPADLRPRFKTGKGSERTHIVEALGTGDPADGRRLARERAAWWELEFAKLRRGHRAELPSTIRKARELRESMAYAVAKGCEDSTEAAFSMAEAEAQRIEEEAGADAAQQFYDLATKPERLTLLEALGKLCESPDLTEGTKDKRRQQVAELLQFLKVSDCLPEHVTEERAAAYVDWLNAGPLGYSTKQDRLSGLHTVWKFLQRRRQVPHGVSPWVNHELTGRKKAGAGAGEAKRGWTSAEVLKLFRAPDGDRVTHYSRPLFRELYVLGFCTGMRLDEIVSLRPLAMDAIPGGYLLKVEASKTEAGLRSLPVLHPAAVEVLRRRLEAQPDPSASLFPECRPGGPDNKLSWHVQKAMGRDRDRLGFGSEVDFHSTRRTFMTLMENAPVNPVHVQRYVGHRVPTLMFSVYSDGASLESLRKVAELVHYGNEVEAEFRKAAGLEVEAAPAA</sequence>
<dbReference type="GO" id="GO:0003677">
    <property type="term" value="F:DNA binding"/>
    <property type="evidence" value="ECO:0007669"/>
    <property type="project" value="UniProtKB-UniRule"/>
</dbReference>
<evidence type="ECO:0000256" key="1">
    <source>
        <dbReference type="ARBA" id="ARBA00008857"/>
    </source>
</evidence>
<keyword evidence="2" id="KW-0229">DNA integration</keyword>
<dbReference type="InterPro" id="IPR050090">
    <property type="entry name" value="Tyrosine_recombinase_XerCD"/>
</dbReference>
<dbReference type="InterPro" id="IPR002104">
    <property type="entry name" value="Integrase_catalytic"/>
</dbReference>
<evidence type="ECO:0000256" key="4">
    <source>
        <dbReference type="ARBA" id="ARBA00023172"/>
    </source>
</evidence>
<evidence type="ECO:0000256" key="5">
    <source>
        <dbReference type="PROSITE-ProRule" id="PRU01248"/>
    </source>
</evidence>
<feature type="domain" description="Core-binding (CB)" evidence="7">
    <location>
        <begin position="141"/>
        <end position="222"/>
    </location>
</feature>
<evidence type="ECO:0000313" key="8">
    <source>
        <dbReference type="EMBL" id="NML15597.1"/>
    </source>
</evidence>
<dbReference type="SUPFAM" id="SSF56349">
    <property type="entry name" value="DNA breaking-rejoining enzymes"/>
    <property type="match status" value="1"/>
</dbReference>
<dbReference type="PANTHER" id="PTHR30349:SF41">
    <property type="entry name" value="INTEGRASE_RECOMBINASE PROTEIN MJ0367-RELATED"/>
    <property type="match status" value="1"/>
</dbReference>
<dbReference type="EMBL" id="JABBFW010000006">
    <property type="protein sequence ID" value="NML15597.1"/>
    <property type="molecule type" value="Genomic_DNA"/>
</dbReference>
<comment type="caution">
    <text evidence="8">The sequence shown here is derived from an EMBL/GenBank/DDBJ whole genome shotgun (WGS) entry which is preliminary data.</text>
</comment>
<dbReference type="Pfam" id="PF20172">
    <property type="entry name" value="DUF6538"/>
    <property type="match status" value="1"/>
</dbReference>
<name>A0A848F681_9BURK</name>
<dbReference type="RefSeq" id="WP_169160489.1">
    <property type="nucleotide sequence ID" value="NZ_JABBFW010000006.1"/>
</dbReference>
<dbReference type="Pfam" id="PF00589">
    <property type="entry name" value="Phage_integrase"/>
    <property type="match status" value="1"/>
</dbReference>
<evidence type="ECO:0000313" key="9">
    <source>
        <dbReference type="Proteomes" id="UP000574067"/>
    </source>
</evidence>
<keyword evidence="9" id="KW-1185">Reference proteome</keyword>
<reference evidence="8 9" key="1">
    <citation type="submission" date="2020-04" db="EMBL/GenBank/DDBJ databases">
        <title>Azohydromonas sp. isolated from soil.</title>
        <authorList>
            <person name="Dahal R.H."/>
        </authorList>
    </citation>
    <scope>NUCLEOTIDE SEQUENCE [LARGE SCALE GENOMIC DNA]</scope>
    <source>
        <strain evidence="8 9">G-1-1-14</strain>
    </source>
</reference>
<dbReference type="InterPro" id="IPR011010">
    <property type="entry name" value="DNA_brk_join_enz"/>
</dbReference>
<keyword evidence="3 5" id="KW-0238">DNA-binding</keyword>
<keyword evidence="4" id="KW-0233">DNA recombination</keyword>
<dbReference type="PROSITE" id="PS51900">
    <property type="entry name" value="CB"/>
    <property type="match status" value="1"/>
</dbReference>
<dbReference type="PROSITE" id="PS51898">
    <property type="entry name" value="TYR_RECOMBINASE"/>
    <property type="match status" value="1"/>
</dbReference>
<organism evidence="8 9">
    <name type="scientific">Azohydromonas caseinilytica</name>
    <dbReference type="NCBI Taxonomy" id="2728836"/>
    <lineage>
        <taxon>Bacteria</taxon>
        <taxon>Pseudomonadati</taxon>
        <taxon>Pseudomonadota</taxon>
        <taxon>Betaproteobacteria</taxon>
        <taxon>Burkholderiales</taxon>
        <taxon>Sphaerotilaceae</taxon>
        <taxon>Azohydromonas</taxon>
    </lineage>
</organism>
<dbReference type="Proteomes" id="UP000574067">
    <property type="component" value="Unassembled WGS sequence"/>
</dbReference>
<gene>
    <name evidence="8" type="ORF">HHL10_11520</name>
</gene>
<dbReference type="GO" id="GO:0015074">
    <property type="term" value="P:DNA integration"/>
    <property type="evidence" value="ECO:0007669"/>
    <property type="project" value="UniProtKB-KW"/>
</dbReference>
<dbReference type="PANTHER" id="PTHR30349">
    <property type="entry name" value="PHAGE INTEGRASE-RELATED"/>
    <property type="match status" value="1"/>
</dbReference>
<evidence type="ECO:0000259" key="7">
    <source>
        <dbReference type="PROSITE" id="PS51900"/>
    </source>
</evidence>
<dbReference type="Gene3D" id="1.10.443.10">
    <property type="entry name" value="Intergrase catalytic core"/>
    <property type="match status" value="1"/>
</dbReference>
<dbReference type="GO" id="GO:0006310">
    <property type="term" value="P:DNA recombination"/>
    <property type="evidence" value="ECO:0007669"/>
    <property type="project" value="UniProtKB-KW"/>
</dbReference>
<accession>A0A848F681</accession>
<dbReference type="InterPro" id="IPR013762">
    <property type="entry name" value="Integrase-like_cat_sf"/>
</dbReference>
<dbReference type="InterPro" id="IPR044068">
    <property type="entry name" value="CB"/>
</dbReference>
<evidence type="ECO:0000259" key="6">
    <source>
        <dbReference type="PROSITE" id="PS51898"/>
    </source>
</evidence>
<dbReference type="InterPro" id="IPR046668">
    <property type="entry name" value="DUF6538"/>
</dbReference>
<comment type="similarity">
    <text evidence="1">Belongs to the 'phage' integrase family.</text>
</comment>
<dbReference type="AlphaFoldDB" id="A0A848F681"/>
<proteinExistence type="inferred from homology"/>
<feature type="domain" description="Tyr recombinase" evidence="6">
    <location>
        <begin position="251"/>
        <end position="441"/>
    </location>
</feature>
<evidence type="ECO:0000256" key="2">
    <source>
        <dbReference type="ARBA" id="ARBA00022908"/>
    </source>
</evidence>
<protein>
    <submittedName>
        <fullName evidence="8">Tyrosine-type recombinase/integrase</fullName>
    </submittedName>
</protein>